<protein>
    <submittedName>
        <fullName evidence="2">Uncharacterized protein</fullName>
    </submittedName>
</protein>
<reference evidence="3" key="2">
    <citation type="submission" date="2015-09" db="EMBL/GenBank/DDBJ databases">
        <title>Draft genome sequence of a multidrug-resistant Chryseobacterium indologenes isolate from Malaysia.</title>
        <authorList>
            <person name="Yu C.Y."/>
            <person name="Ang G.Y."/>
            <person name="Chan K.-G."/>
        </authorList>
    </citation>
    <scope>NUCLEOTIDE SEQUENCE [LARGE SCALE GENOMIC DNA]</scope>
    <source>
        <strain evidence="3">CI_885</strain>
    </source>
</reference>
<keyword evidence="1" id="KW-0812">Transmembrane</keyword>
<keyword evidence="1" id="KW-0472">Membrane</keyword>
<reference evidence="2 3" key="1">
    <citation type="journal article" date="2015" name="Genom Data">
        <title>Draft genome sequence of a multidrug-resistant Chryseobacterium indologenes isolate from Malaysia.</title>
        <authorList>
            <person name="Yu C.Y."/>
            <person name="Ang G.Y."/>
            <person name="Cheng H.J."/>
            <person name="Cheong Y.M."/>
            <person name="Yin W.F."/>
            <person name="Chan K.G."/>
        </authorList>
    </citation>
    <scope>NUCLEOTIDE SEQUENCE [LARGE SCALE GENOMIC DNA]</scope>
    <source>
        <strain evidence="2 3">CI_885</strain>
    </source>
</reference>
<dbReference type="AlphaFoldDB" id="A0A0N0ZXK5"/>
<comment type="caution">
    <text evidence="2">The sequence shown here is derived from an EMBL/GenBank/DDBJ whole genome shotgun (WGS) entry which is preliminary data.</text>
</comment>
<accession>A0A0N0ZXK5</accession>
<evidence type="ECO:0000313" key="3">
    <source>
        <dbReference type="Proteomes" id="UP000037953"/>
    </source>
</evidence>
<dbReference type="OrthoDB" id="1272861at2"/>
<gene>
    <name evidence="2" type="ORF">AOB46_13175</name>
</gene>
<feature type="transmembrane region" description="Helical" evidence="1">
    <location>
        <begin position="34"/>
        <end position="58"/>
    </location>
</feature>
<feature type="transmembrane region" description="Helical" evidence="1">
    <location>
        <begin position="7"/>
        <end position="28"/>
    </location>
</feature>
<organism evidence="2 3">
    <name type="scientific">Chryseobacterium indologenes</name>
    <name type="common">Flavobacterium indologenes</name>
    <dbReference type="NCBI Taxonomy" id="253"/>
    <lineage>
        <taxon>Bacteria</taxon>
        <taxon>Pseudomonadati</taxon>
        <taxon>Bacteroidota</taxon>
        <taxon>Flavobacteriia</taxon>
        <taxon>Flavobacteriales</taxon>
        <taxon>Weeksellaceae</taxon>
        <taxon>Chryseobacterium group</taxon>
        <taxon>Chryseobacterium</taxon>
    </lineage>
</organism>
<sequence length="62" mass="7094">MKNTTLIAIISLIVIVLIDFVQIVLSFFEVYSLPVFRLFGVLNLIAFAGLLPFFITLYKKQK</sequence>
<dbReference type="RefSeq" id="WP_062700076.1">
    <property type="nucleotide sequence ID" value="NZ_LJOD01000008.1"/>
</dbReference>
<dbReference type="PATRIC" id="fig|253.9.peg.4505"/>
<dbReference type="EMBL" id="LJOD01000008">
    <property type="protein sequence ID" value="KPE50737.1"/>
    <property type="molecule type" value="Genomic_DNA"/>
</dbReference>
<evidence type="ECO:0000256" key="1">
    <source>
        <dbReference type="SAM" id="Phobius"/>
    </source>
</evidence>
<name>A0A0N0ZXK5_CHRID</name>
<dbReference type="Proteomes" id="UP000037953">
    <property type="component" value="Unassembled WGS sequence"/>
</dbReference>
<keyword evidence="1" id="KW-1133">Transmembrane helix</keyword>
<proteinExistence type="predicted"/>
<evidence type="ECO:0000313" key="2">
    <source>
        <dbReference type="EMBL" id="KPE50737.1"/>
    </source>
</evidence>